<organism evidence="10 11">
    <name type="scientific">Streptomyces daliensis</name>
    <dbReference type="NCBI Taxonomy" id="299421"/>
    <lineage>
        <taxon>Bacteria</taxon>
        <taxon>Bacillati</taxon>
        <taxon>Actinomycetota</taxon>
        <taxon>Actinomycetes</taxon>
        <taxon>Kitasatosporales</taxon>
        <taxon>Streptomycetaceae</taxon>
        <taxon>Streptomyces</taxon>
    </lineage>
</organism>
<dbReference type="CDD" id="cd16913">
    <property type="entry name" value="YkuD_like"/>
    <property type="match status" value="1"/>
</dbReference>
<dbReference type="SUPFAM" id="SSF47090">
    <property type="entry name" value="PGBD-like"/>
    <property type="match status" value="1"/>
</dbReference>
<name>A0A8T4J8W4_9ACTN</name>
<accession>A0A8T4J8W4</accession>
<reference evidence="10" key="1">
    <citation type="submission" date="2021-04" db="EMBL/GenBank/DDBJ databases">
        <title>Sequencing of actinobacteria type strains.</title>
        <authorList>
            <person name="Nguyen G.-S."/>
            <person name="Wentzel A."/>
        </authorList>
    </citation>
    <scope>NUCLEOTIDE SEQUENCE</scope>
    <source>
        <strain evidence="10">DSM 42095</strain>
    </source>
</reference>
<feature type="signal peptide" evidence="8">
    <location>
        <begin position="1"/>
        <end position="26"/>
    </location>
</feature>
<evidence type="ECO:0000313" key="11">
    <source>
        <dbReference type="Proteomes" id="UP000675554"/>
    </source>
</evidence>
<evidence type="ECO:0000256" key="5">
    <source>
        <dbReference type="ARBA" id="ARBA00023316"/>
    </source>
</evidence>
<dbReference type="PROSITE" id="PS51257">
    <property type="entry name" value="PROKAR_LIPOPROTEIN"/>
    <property type="match status" value="1"/>
</dbReference>
<keyword evidence="5 6" id="KW-0961">Cell wall biogenesis/degradation</keyword>
<dbReference type="InterPro" id="IPR050979">
    <property type="entry name" value="LD-transpeptidase"/>
</dbReference>
<dbReference type="InterPro" id="IPR038063">
    <property type="entry name" value="Transpep_catalytic_dom"/>
</dbReference>
<dbReference type="Gene3D" id="2.40.440.10">
    <property type="entry name" value="L,D-transpeptidase catalytic domain-like"/>
    <property type="match status" value="1"/>
</dbReference>
<feature type="domain" description="L,D-TPase catalytic" evidence="9">
    <location>
        <begin position="181"/>
        <end position="293"/>
    </location>
</feature>
<proteinExistence type="predicted"/>
<evidence type="ECO:0000256" key="4">
    <source>
        <dbReference type="ARBA" id="ARBA00022984"/>
    </source>
</evidence>
<comment type="caution">
    <text evidence="10">The sequence shown here is derived from an EMBL/GenBank/DDBJ whole genome shotgun (WGS) entry which is preliminary data.</text>
</comment>
<dbReference type="AlphaFoldDB" id="A0A8T4J8W4"/>
<feature type="chain" id="PRO_5039093023" evidence="8">
    <location>
        <begin position="27"/>
        <end position="294"/>
    </location>
</feature>
<evidence type="ECO:0000256" key="2">
    <source>
        <dbReference type="ARBA" id="ARBA00022679"/>
    </source>
</evidence>
<feature type="compositionally biased region" description="Low complexity" evidence="7">
    <location>
        <begin position="63"/>
        <end position="84"/>
    </location>
</feature>
<evidence type="ECO:0000313" key="10">
    <source>
        <dbReference type="EMBL" id="MBR7678064.1"/>
    </source>
</evidence>
<gene>
    <name evidence="10" type="ORF">KDA82_34805</name>
</gene>
<keyword evidence="2" id="KW-0808">Transferase</keyword>
<protein>
    <submittedName>
        <fullName evidence="10">Murein L,D-transpeptidase</fullName>
    </submittedName>
</protein>
<dbReference type="EMBL" id="JAGSMN010001192">
    <property type="protein sequence ID" value="MBR7678064.1"/>
    <property type="molecule type" value="Genomic_DNA"/>
</dbReference>
<dbReference type="Gene3D" id="1.10.101.10">
    <property type="entry name" value="PGBD-like superfamily/PGBD"/>
    <property type="match status" value="1"/>
</dbReference>
<dbReference type="InterPro" id="IPR002477">
    <property type="entry name" value="Peptidoglycan-bd-like"/>
</dbReference>
<keyword evidence="11" id="KW-1185">Reference proteome</keyword>
<feature type="active site" description="Proton donor/acceptor" evidence="6">
    <location>
        <position position="251"/>
    </location>
</feature>
<dbReference type="SUPFAM" id="SSF141523">
    <property type="entry name" value="L,D-transpeptidase catalytic domain-like"/>
    <property type="match status" value="1"/>
</dbReference>
<dbReference type="Proteomes" id="UP000675554">
    <property type="component" value="Unassembled WGS sequence"/>
</dbReference>
<keyword evidence="8" id="KW-0732">Signal</keyword>
<dbReference type="GO" id="GO:0071555">
    <property type="term" value="P:cell wall organization"/>
    <property type="evidence" value="ECO:0007669"/>
    <property type="project" value="UniProtKB-UniRule"/>
</dbReference>
<dbReference type="GO" id="GO:0071972">
    <property type="term" value="F:peptidoglycan L,D-transpeptidase activity"/>
    <property type="evidence" value="ECO:0007669"/>
    <property type="project" value="TreeGrafter"/>
</dbReference>
<dbReference type="InterPro" id="IPR036366">
    <property type="entry name" value="PGBDSf"/>
</dbReference>
<evidence type="ECO:0000256" key="6">
    <source>
        <dbReference type="PROSITE-ProRule" id="PRU01373"/>
    </source>
</evidence>
<feature type="active site" description="Nucleophile" evidence="6">
    <location>
        <position position="268"/>
    </location>
</feature>
<sequence length="294" mass="31309">MAGVRRNTRRAALVAASLVMGVTALTGCKGGAGAAGDAPIRVSKLPEEATRATPSAPAGRESPAANTSKAPAPAAPKPATSAPADPVVLSPGAEGRKVRELQARLRQLGLFDLNPTGYYGTVTAASVKGFQRQQGMDRTGTVTQRAWTALGARTHEPTRSELYPPTTRPLDDPDPRCLTGRALCVSKKSRTLAWMVDGKVRSAMDVRFGSAYTPTREGEFKVDFKSRNHHSTIYDTPMPYAMFFSGGQAVHYSADFAANGYGGASHGCVNVRDKKKIAALFEQVRKGDKVVVYK</sequence>
<dbReference type="GO" id="GO:0016740">
    <property type="term" value="F:transferase activity"/>
    <property type="evidence" value="ECO:0007669"/>
    <property type="project" value="UniProtKB-KW"/>
</dbReference>
<dbReference type="PANTHER" id="PTHR30582">
    <property type="entry name" value="L,D-TRANSPEPTIDASE"/>
    <property type="match status" value="1"/>
</dbReference>
<evidence type="ECO:0000259" key="9">
    <source>
        <dbReference type="PROSITE" id="PS52029"/>
    </source>
</evidence>
<dbReference type="PANTHER" id="PTHR30582:SF33">
    <property type="entry name" value="EXPORTED PROTEIN"/>
    <property type="match status" value="1"/>
</dbReference>
<evidence type="ECO:0000256" key="7">
    <source>
        <dbReference type="SAM" id="MobiDB-lite"/>
    </source>
</evidence>
<dbReference type="PROSITE" id="PS52029">
    <property type="entry name" value="LD_TPASE"/>
    <property type="match status" value="1"/>
</dbReference>
<feature type="region of interest" description="Disordered" evidence="7">
    <location>
        <begin position="31"/>
        <end position="93"/>
    </location>
</feature>
<evidence type="ECO:0000256" key="8">
    <source>
        <dbReference type="SAM" id="SignalP"/>
    </source>
</evidence>
<dbReference type="InterPro" id="IPR005490">
    <property type="entry name" value="LD_TPept_cat_dom"/>
</dbReference>
<dbReference type="GO" id="GO:0008360">
    <property type="term" value="P:regulation of cell shape"/>
    <property type="evidence" value="ECO:0007669"/>
    <property type="project" value="UniProtKB-UniRule"/>
</dbReference>
<dbReference type="GO" id="GO:0018104">
    <property type="term" value="P:peptidoglycan-protein cross-linking"/>
    <property type="evidence" value="ECO:0007669"/>
    <property type="project" value="TreeGrafter"/>
</dbReference>
<keyword evidence="3 6" id="KW-0133">Cell shape</keyword>
<dbReference type="InterPro" id="IPR036365">
    <property type="entry name" value="PGBD-like_sf"/>
</dbReference>
<dbReference type="Pfam" id="PF03734">
    <property type="entry name" value="YkuD"/>
    <property type="match status" value="1"/>
</dbReference>
<evidence type="ECO:0000256" key="3">
    <source>
        <dbReference type="ARBA" id="ARBA00022960"/>
    </source>
</evidence>
<dbReference type="GO" id="GO:0005576">
    <property type="term" value="C:extracellular region"/>
    <property type="evidence" value="ECO:0007669"/>
    <property type="project" value="TreeGrafter"/>
</dbReference>
<dbReference type="Pfam" id="PF01471">
    <property type="entry name" value="PG_binding_1"/>
    <property type="match status" value="1"/>
</dbReference>
<evidence type="ECO:0000256" key="1">
    <source>
        <dbReference type="ARBA" id="ARBA00004752"/>
    </source>
</evidence>
<keyword evidence="4 6" id="KW-0573">Peptidoglycan synthesis</keyword>
<comment type="pathway">
    <text evidence="1 6">Cell wall biogenesis; peptidoglycan biosynthesis.</text>
</comment>